<evidence type="ECO:0000256" key="3">
    <source>
        <dbReference type="ARBA" id="ARBA00022670"/>
    </source>
</evidence>
<dbReference type="Pfam" id="PF02897">
    <property type="entry name" value="Peptidase_S9_N"/>
    <property type="match status" value="1"/>
</dbReference>
<dbReference type="InterPro" id="IPR002470">
    <property type="entry name" value="Peptidase_S9A"/>
</dbReference>
<dbReference type="InterPro" id="IPR001375">
    <property type="entry name" value="Peptidase_S9_cat"/>
</dbReference>
<name>A0ABS7XTP1_9FLAO</name>
<evidence type="ECO:0000256" key="2">
    <source>
        <dbReference type="ARBA" id="ARBA00011897"/>
    </source>
</evidence>
<comment type="catalytic activity">
    <reaction evidence="1">
        <text>Hydrolysis of Pro-|-Xaa &gt;&gt; Ala-|-Xaa in oligopeptides.</text>
        <dbReference type="EC" id="3.4.21.26"/>
    </reaction>
</comment>
<dbReference type="InterPro" id="IPR029058">
    <property type="entry name" value="AB_hydrolase_fold"/>
</dbReference>
<dbReference type="PRINTS" id="PR00862">
    <property type="entry name" value="PROLIGOPTASE"/>
</dbReference>
<accession>A0ABS7XTP1</accession>
<evidence type="ECO:0000259" key="7">
    <source>
        <dbReference type="Pfam" id="PF02897"/>
    </source>
</evidence>
<dbReference type="Pfam" id="PF00326">
    <property type="entry name" value="Peptidase_S9"/>
    <property type="match status" value="1"/>
</dbReference>
<dbReference type="PANTHER" id="PTHR42881">
    <property type="entry name" value="PROLYL ENDOPEPTIDASE"/>
    <property type="match status" value="1"/>
</dbReference>
<dbReference type="Proteomes" id="UP001198901">
    <property type="component" value="Unassembled WGS sequence"/>
</dbReference>
<dbReference type="InterPro" id="IPR051167">
    <property type="entry name" value="Prolyl_oligopep/macrocyclase"/>
</dbReference>
<keyword evidence="3" id="KW-0645">Protease</keyword>
<dbReference type="SUPFAM" id="SSF50993">
    <property type="entry name" value="Peptidase/esterase 'gauge' domain"/>
    <property type="match status" value="1"/>
</dbReference>
<dbReference type="SUPFAM" id="SSF53474">
    <property type="entry name" value="alpha/beta-Hydrolases"/>
    <property type="match status" value="1"/>
</dbReference>
<keyword evidence="5" id="KW-0720">Serine protease</keyword>
<evidence type="ECO:0000256" key="5">
    <source>
        <dbReference type="ARBA" id="ARBA00022825"/>
    </source>
</evidence>
<proteinExistence type="predicted"/>
<dbReference type="Gene3D" id="2.130.10.120">
    <property type="entry name" value="Prolyl oligopeptidase, N-terminal domain"/>
    <property type="match status" value="1"/>
</dbReference>
<keyword evidence="4" id="KW-0378">Hydrolase</keyword>
<comment type="caution">
    <text evidence="8">The sequence shown here is derived from an EMBL/GenBank/DDBJ whole genome shotgun (WGS) entry which is preliminary data.</text>
</comment>
<dbReference type="InterPro" id="IPR023302">
    <property type="entry name" value="Pept_S9A_N"/>
</dbReference>
<dbReference type="PANTHER" id="PTHR42881:SF2">
    <property type="entry name" value="PROLYL ENDOPEPTIDASE"/>
    <property type="match status" value="1"/>
</dbReference>
<dbReference type="RefSeq" id="WP_224530245.1">
    <property type="nucleotide sequence ID" value="NZ_JAIUJR010000008.1"/>
</dbReference>
<protein>
    <recommendedName>
        <fullName evidence="2">prolyl oligopeptidase</fullName>
        <ecNumber evidence="2">3.4.21.26</ecNumber>
    </recommendedName>
</protein>
<evidence type="ECO:0000313" key="8">
    <source>
        <dbReference type="EMBL" id="MCA0133397.1"/>
    </source>
</evidence>
<gene>
    <name evidence="8" type="ORF">LBU54_12435</name>
</gene>
<organism evidence="8 9">
    <name type="scientific">Winogradskyella alexanderae</name>
    <dbReference type="NCBI Taxonomy" id="2877123"/>
    <lineage>
        <taxon>Bacteria</taxon>
        <taxon>Pseudomonadati</taxon>
        <taxon>Bacteroidota</taxon>
        <taxon>Flavobacteriia</taxon>
        <taxon>Flavobacteriales</taxon>
        <taxon>Flavobacteriaceae</taxon>
        <taxon>Winogradskyella</taxon>
    </lineage>
</organism>
<dbReference type="Gene3D" id="3.40.50.1820">
    <property type="entry name" value="alpha/beta hydrolase"/>
    <property type="match status" value="1"/>
</dbReference>
<dbReference type="EMBL" id="JAIUJR010000008">
    <property type="protein sequence ID" value="MCA0133397.1"/>
    <property type="molecule type" value="Genomic_DNA"/>
</dbReference>
<feature type="domain" description="Peptidase S9 prolyl oligopeptidase catalytic" evidence="6">
    <location>
        <begin position="500"/>
        <end position="705"/>
    </location>
</feature>
<dbReference type="EC" id="3.4.21.26" evidence="2"/>
<evidence type="ECO:0000259" key="6">
    <source>
        <dbReference type="Pfam" id="PF00326"/>
    </source>
</evidence>
<evidence type="ECO:0000256" key="4">
    <source>
        <dbReference type="ARBA" id="ARBA00022801"/>
    </source>
</evidence>
<reference evidence="9" key="1">
    <citation type="submission" date="2023-07" db="EMBL/GenBank/DDBJ databases">
        <authorList>
            <person name="Yue Y."/>
        </authorList>
    </citation>
    <scope>NUCLEOTIDE SEQUENCE [LARGE SCALE GENOMIC DNA]</scope>
    <source>
        <strain evidence="9">D23</strain>
    </source>
</reference>
<feature type="domain" description="Peptidase S9A N-terminal" evidence="7">
    <location>
        <begin position="30"/>
        <end position="427"/>
    </location>
</feature>
<evidence type="ECO:0000256" key="1">
    <source>
        <dbReference type="ARBA" id="ARBA00001070"/>
    </source>
</evidence>
<keyword evidence="9" id="KW-1185">Reference proteome</keyword>
<evidence type="ECO:0000313" key="9">
    <source>
        <dbReference type="Proteomes" id="UP001198901"/>
    </source>
</evidence>
<sequence>MKLLNLTLACISTILIFAQEKPNLLPQRIVFDEYHGQKVEDPYRYMEDLKNEEVLNWMKANNKYAEDMMATVPGRQGLKDLMLSLVAREGDYISNLKITNDGTYYYINQKVGEEFGKLYKRECYECDEVLVLDPKIYKQESDQEYAIQKYIPSHEGDLIAIEFAVNGSENPETKFIDNEGDFKAGYLDLARVYSWLPNDDGVIYTKLSSADVTTMDRKIDLNTYIHMLGTSSSEDKVILSRKNNPNLDIEPNEIPWAYYDADAKKFFGFASSVDNRLKTYLGMLKKDNSIDWEPITVHEDNIVSVSVGTDDIYMLSYKNAPNKRILKLPVDKMDMSSAVEVVPEKIDETIIQMKPTIDGIYYVTVKNGIEANGYFLPKNGKERKLAFPFTAGNANISIKNARSSEVWFTITGWTSPNKRYRYNPETNVFTYEPLEAPIEFPELENVIAKEVMVTSHDGEQVPVSIIYDKNLKMDGSNPAFIYGYGAYGNSQEPFFSPINLVLTSYGVVFVVPHVRGGGELGVDWHNAGKKLTKPNTWKDGIATAEYLIEQGYTSKGKIGIVGGSAGGIFVGRAITERPDLFQVAAPMVGCMNTVRGENSPNGPVNIPEFGTVEDPEEFTGLLEMDSYHHVEKGEDYPALWITAGMNDPRVIAWQPAKFAARIQAADQDEEPILFVTDFSGGHGRGASFSKMMDGLSSMFSFMLWQTDHPEFKPANRSDKTTRE</sequence>